<evidence type="ECO:0000313" key="8">
    <source>
        <dbReference type="EMBL" id="EFZ37288.1"/>
    </source>
</evidence>
<keyword evidence="2 6" id="KW-0812">Transmembrane</keyword>
<keyword evidence="4 6" id="KW-0472">Membrane</keyword>
<reference evidence="8" key="1">
    <citation type="submission" date="2011-01" db="EMBL/GenBank/DDBJ databases">
        <authorList>
            <person name="Muzny D."/>
            <person name="Qin X."/>
            <person name="Buhay C."/>
            <person name="Dugan-Rocha S."/>
            <person name="Ding Y."/>
            <person name="Chen G."/>
            <person name="Hawes A."/>
            <person name="Holder M."/>
            <person name="Jhangiani S."/>
            <person name="Johnson A."/>
            <person name="Khan Z."/>
            <person name="Li Z."/>
            <person name="Liu W."/>
            <person name="Liu X."/>
            <person name="Perez L."/>
            <person name="Shen H."/>
            <person name="Wang Q."/>
            <person name="Watt J."/>
            <person name="Xi L."/>
            <person name="Xin Y."/>
            <person name="Zhou J."/>
            <person name="Deng J."/>
            <person name="Jiang H."/>
            <person name="Liu Y."/>
            <person name="Qu J."/>
            <person name="Song X.-Z."/>
            <person name="Zhang L."/>
            <person name="Villasana D."/>
            <person name="Johnson A."/>
            <person name="Liu J."/>
            <person name="Liyanage D."/>
            <person name="Lorensuhewa L."/>
            <person name="Robinson T."/>
            <person name="Song A."/>
            <person name="Song B.-B."/>
            <person name="Dinh H."/>
            <person name="Thornton R."/>
            <person name="Coyle M."/>
            <person name="Francisco L."/>
            <person name="Jackson L."/>
            <person name="Javaid M."/>
            <person name="Korchina V."/>
            <person name="Kovar C."/>
            <person name="Mata R."/>
            <person name="Mathew T."/>
            <person name="Ngo R."/>
            <person name="Nguyen L."/>
            <person name="Nguyen N."/>
            <person name="Okwuonu G."/>
            <person name="Ongeri F."/>
            <person name="Pham C."/>
            <person name="Simmons D."/>
            <person name="Wilczek-Boney K."/>
            <person name="Hale W."/>
            <person name="Jakkamsetti A."/>
            <person name="Pham P."/>
            <person name="Ruth R."/>
            <person name="San Lucas F."/>
            <person name="Warren J."/>
            <person name="Zhang J."/>
            <person name="Zhao Z."/>
            <person name="Zhou C."/>
            <person name="Zhu D."/>
            <person name="Lee S."/>
            <person name="Bess C."/>
            <person name="Blankenburg K."/>
            <person name="Forbes L."/>
            <person name="Fu Q."/>
            <person name="Gubbala S."/>
            <person name="Hirani K."/>
            <person name="Jayaseelan J.C."/>
            <person name="Lara F."/>
            <person name="Munidasa M."/>
            <person name="Palculict T."/>
            <person name="Patil S."/>
            <person name="Pu L.-L."/>
            <person name="Saada N."/>
            <person name="Tang L."/>
            <person name="Weissenberger G."/>
            <person name="Zhu Y."/>
            <person name="Hemphill L."/>
            <person name="Shang Y."/>
            <person name="Youmans B."/>
            <person name="Ayvaz T."/>
            <person name="Ross M."/>
            <person name="Santibanez J."/>
            <person name="Aqrawi P."/>
            <person name="Gross S."/>
            <person name="Joshi V."/>
            <person name="Fowler G."/>
            <person name="Nazareth L."/>
            <person name="Reid J."/>
            <person name="Worley K."/>
            <person name="Petrosino J."/>
            <person name="Highlander S."/>
            <person name="Gibbs R."/>
        </authorList>
    </citation>
    <scope>NUCLEOTIDE SEQUENCE [LARGE SCALE GENOMIC DNA]</scope>
    <source>
        <strain evidence="8">ATCC 33269</strain>
    </source>
</reference>
<proteinExistence type="predicted"/>
<feature type="compositionally biased region" description="Polar residues" evidence="5">
    <location>
        <begin position="1534"/>
        <end position="1544"/>
    </location>
</feature>
<keyword evidence="3 6" id="KW-1133">Transmembrane helix</keyword>
<sequence length="1544" mass="171822">MRKALKWISIALAVPILLFIILSLLFYFPPFQHWAVKQATSYASEKTGMQISIAHVNLEFPLDLGVEGIEVIRQNDSLPQMKDTVASVGKAVVDVQLLPLLHKQVEIDRLELNDMKVNTANFIHEARVKGTIGRLALQSHGIDLSGETVRINSVTLADAKMNIELSDTVPPDTSQSKNYWKIYADHLDIGRTDVTVHMPGDTLQVQAYLGKTVAEGGFFDLYKGLYRVKRLDWTGGRLKYDNSFETYAKGLDYNHLSLSGITLGIDSFLYCSPQLSMRLRACAFNEKSGLQVTQMAGPVAMDSLRLHLPSFVLCTPESSITAQFSMDLNAFDARRPGKMNATVHASIGKQDIMRFMQSMPKAFRQRFPNYPLQIDGVVRGNMRRMQIVGASLKLPTAFTFKTAGYVENLADIDRLRADIDVNARTYDLSFVASMLDRELMKTIRIPQGISLNGHLKADRKDYQARFIAREGQGSLNGTARFNLDRMAYQAKLTAANLQIQHFVPNMGLRPFTGYVEADGVGTDFMSPRTRLAAKARVTNFSYGGYNVDRLTADVRVAGGKAHAFISSNNPLLKGDITLDALLHTKNIRATVSCDLAKADLYRLHLTDVPVTAAFCGHVDLGTDMKDYYKVQGLVSDISVVENGRTSRPEDIVLDVLTRRDTTHAVVDCGDFHLKLNGKGGYEHLMKAANRVAGELRRQYKNKYIDQVALRERLPYMQLYLSTGNDNFFIRLLNRYEFALKGALVDMTSSPVAGINGKLQVDSLVAYGVRLDTIRFNVASTDDKITYSGQIRNGKNNPQYVFNALFGGGMTERGTSLTARLYDIDEQLGIDLGMTAEMESGGIRAHILGQNTVLGYKEFGVNDDNYIFLGNDRRVSAKVKLLAADGTGIMLQSDDDNHDALQDITVSLNKFDLEKILSVIPYTPNISGSMNGDFHVIQTADVVTVSSAVSVDNMYYEHCPIGNVSTEFVYMPRSDGSHSVNGMLMSEGNEVATIEGSYDKNGYLHAALGMNHLPLQVVNGFIPEQIVGLRGYGDGELTVKGTLSKPYVDGEVYLDSSYIVSVPYGVEMRFANDPVRIKGSKLLFENFEMFANNASPLNLSGSFDFSDMDRMMLDVRMRAQNFELIDAKENARSTAYGKAFVNFFGFMQGPIDNLKMRGKLDVLGTTDMTYVLRDTELTTDNQLDELVKFTNFKDTAQQVVKRPPLTGLDMQLAMSIDEAAHITCMLNAEHSNYIDLMGGGDLIMSYNTVDNIRLTGRYTLDNGEMKYSLPVIPLKTFKIRNGSYIEFTGDALNPKLSITATERVKASVNAETGLGRSVEFDCGVILSRSLRSPGIQFVIYAPNDVSTQDELNTMTTEERGKIAIAMLVSGMYLTDGNTSSFSMNSALSSFLNTEINNIAGTAMRSMGLDIGMSVDNSTTSTGTIHTDYNFSFAKRLWNNRLSVIVGGKVSSGTETDQERNDTFFDNVELEYRLDQNSSKYLRLFYNNNTYDWLEGRIGMYGAGFMWKRKLQHFWDIFRFKSEKPVLPPEPEVKSDSATIKNNQKK</sequence>
<protein>
    <recommendedName>
        <fullName evidence="7">Translocation and assembly module TamB C-terminal domain-containing protein</fullName>
    </recommendedName>
</protein>
<dbReference type="eggNOG" id="COG2911">
    <property type="taxonomic scope" value="Bacteria"/>
</dbReference>
<dbReference type="Proteomes" id="UP000005580">
    <property type="component" value="Unassembled WGS sequence"/>
</dbReference>
<evidence type="ECO:0000313" key="9">
    <source>
        <dbReference type="Proteomes" id="UP000005580"/>
    </source>
</evidence>
<accession>E7RNJ5</accession>
<feature type="transmembrane region" description="Helical" evidence="6">
    <location>
        <begin position="7"/>
        <end position="28"/>
    </location>
</feature>
<dbReference type="GO" id="GO:0005886">
    <property type="term" value="C:plasma membrane"/>
    <property type="evidence" value="ECO:0007669"/>
    <property type="project" value="InterPro"/>
</dbReference>
<dbReference type="PANTHER" id="PTHR36985">
    <property type="entry name" value="TRANSLOCATION AND ASSEMBLY MODULE SUBUNIT TAMB"/>
    <property type="match status" value="1"/>
</dbReference>
<feature type="domain" description="Translocation and assembly module TamB C-terminal" evidence="7">
    <location>
        <begin position="1092"/>
        <end position="1506"/>
    </location>
</feature>
<dbReference type="PANTHER" id="PTHR36985:SF1">
    <property type="entry name" value="TRANSLOCATION AND ASSEMBLY MODULE SUBUNIT TAMB"/>
    <property type="match status" value="1"/>
</dbReference>
<dbReference type="HOGENOM" id="CLU_002997_0_0_10"/>
<evidence type="ECO:0000256" key="3">
    <source>
        <dbReference type="ARBA" id="ARBA00022989"/>
    </source>
</evidence>
<comment type="caution">
    <text evidence="8">The sequence shown here is derived from an EMBL/GenBank/DDBJ whole genome shotgun (WGS) entry which is preliminary data.</text>
</comment>
<dbReference type="STRING" id="28134.SAMN05444288_2268"/>
<evidence type="ECO:0000256" key="4">
    <source>
        <dbReference type="ARBA" id="ARBA00023136"/>
    </source>
</evidence>
<evidence type="ECO:0000259" key="7">
    <source>
        <dbReference type="Pfam" id="PF04357"/>
    </source>
</evidence>
<dbReference type="EMBL" id="AEPE02000003">
    <property type="protein sequence ID" value="EFZ37288.1"/>
    <property type="molecule type" value="Genomic_DNA"/>
</dbReference>
<keyword evidence="9" id="KW-1185">Reference proteome</keyword>
<comment type="subcellular location">
    <subcellularLocation>
        <location evidence="1">Membrane</location>
        <topology evidence="1">Single-pass membrane protein</topology>
    </subcellularLocation>
</comment>
<dbReference type="Pfam" id="PF04357">
    <property type="entry name" value="TamB"/>
    <property type="match status" value="1"/>
</dbReference>
<evidence type="ECO:0000256" key="1">
    <source>
        <dbReference type="ARBA" id="ARBA00004167"/>
    </source>
</evidence>
<evidence type="ECO:0000256" key="5">
    <source>
        <dbReference type="SAM" id="MobiDB-lite"/>
    </source>
</evidence>
<organism evidence="8 9">
    <name type="scientific">Hoylesella oralis ATCC 33269</name>
    <dbReference type="NCBI Taxonomy" id="873533"/>
    <lineage>
        <taxon>Bacteria</taxon>
        <taxon>Pseudomonadati</taxon>
        <taxon>Bacteroidota</taxon>
        <taxon>Bacteroidia</taxon>
        <taxon>Bacteroidales</taxon>
        <taxon>Prevotellaceae</taxon>
        <taxon>Hoylesella</taxon>
    </lineage>
</organism>
<evidence type="ECO:0000256" key="6">
    <source>
        <dbReference type="SAM" id="Phobius"/>
    </source>
</evidence>
<dbReference type="RefSeq" id="WP_004367945.1">
    <property type="nucleotide sequence ID" value="NZ_GL833116.1"/>
</dbReference>
<dbReference type="InterPro" id="IPR007452">
    <property type="entry name" value="TamB_C"/>
</dbReference>
<feature type="region of interest" description="Disordered" evidence="5">
    <location>
        <begin position="1525"/>
        <end position="1544"/>
    </location>
</feature>
<dbReference type="GO" id="GO:0009306">
    <property type="term" value="P:protein secretion"/>
    <property type="evidence" value="ECO:0007669"/>
    <property type="project" value="InterPro"/>
</dbReference>
<name>E7RNJ5_9BACT</name>
<gene>
    <name evidence="8" type="ORF">HMPREF0663_10746</name>
</gene>
<evidence type="ECO:0000256" key="2">
    <source>
        <dbReference type="ARBA" id="ARBA00022692"/>
    </source>
</evidence>